<dbReference type="RefSeq" id="WP_205004278.1">
    <property type="nucleotide sequence ID" value="NZ_JAFBER010000020.1"/>
</dbReference>
<organism evidence="2 3">
    <name type="scientific">Scopulibacillus daqui</name>
    <dbReference type="NCBI Taxonomy" id="1469162"/>
    <lineage>
        <taxon>Bacteria</taxon>
        <taxon>Bacillati</taxon>
        <taxon>Bacillota</taxon>
        <taxon>Bacilli</taxon>
        <taxon>Bacillales</taxon>
        <taxon>Sporolactobacillaceae</taxon>
        <taxon>Scopulibacillus</taxon>
    </lineage>
</organism>
<dbReference type="Proteomes" id="UP000808914">
    <property type="component" value="Unassembled WGS sequence"/>
</dbReference>
<dbReference type="EMBL" id="JAFBER010000020">
    <property type="protein sequence ID" value="MBM7646392.1"/>
    <property type="molecule type" value="Genomic_DNA"/>
</dbReference>
<protein>
    <submittedName>
        <fullName evidence="2">Uncharacterized protein</fullName>
    </submittedName>
</protein>
<proteinExistence type="predicted"/>
<evidence type="ECO:0000256" key="1">
    <source>
        <dbReference type="SAM" id="MobiDB-lite"/>
    </source>
</evidence>
<evidence type="ECO:0000313" key="3">
    <source>
        <dbReference type="Proteomes" id="UP000808914"/>
    </source>
</evidence>
<accession>A0ABS2Q271</accession>
<reference evidence="2 3" key="1">
    <citation type="submission" date="2021-01" db="EMBL/GenBank/DDBJ databases">
        <title>Genomic Encyclopedia of Type Strains, Phase IV (KMG-IV): sequencing the most valuable type-strain genomes for metagenomic binning, comparative biology and taxonomic classification.</title>
        <authorList>
            <person name="Goeker M."/>
        </authorList>
    </citation>
    <scope>NUCLEOTIDE SEQUENCE [LARGE SCALE GENOMIC DNA]</scope>
    <source>
        <strain evidence="2 3">DSM 28236</strain>
    </source>
</reference>
<feature type="compositionally biased region" description="Basic and acidic residues" evidence="1">
    <location>
        <begin position="10"/>
        <end position="22"/>
    </location>
</feature>
<feature type="region of interest" description="Disordered" evidence="1">
    <location>
        <begin position="1"/>
        <end position="29"/>
    </location>
</feature>
<comment type="caution">
    <text evidence="2">The sequence shown here is derived from an EMBL/GenBank/DDBJ whole genome shotgun (WGS) entry which is preliminary data.</text>
</comment>
<name>A0ABS2Q271_9BACL</name>
<keyword evidence="3" id="KW-1185">Reference proteome</keyword>
<gene>
    <name evidence="2" type="ORF">JOD45_002620</name>
</gene>
<evidence type="ECO:0000313" key="2">
    <source>
        <dbReference type="EMBL" id="MBM7646392.1"/>
    </source>
</evidence>
<sequence>MIFSEWDEASINHDQQKEKETLNQKPNNEHGNISLLLEIANQLNKCKTTLEEEYGTKAAKLAEIPFNRLIHHILDIYDVTNVDIKANHISIQLSNS</sequence>